<dbReference type="OrthoDB" id="272149at2759"/>
<dbReference type="InterPro" id="IPR046347">
    <property type="entry name" value="bZIP_sf"/>
</dbReference>
<dbReference type="CTD" id="36377401"/>
<dbReference type="InterPro" id="IPR004827">
    <property type="entry name" value="bZIP"/>
</dbReference>
<dbReference type="WormBase" id="SRAE_1000328900">
    <property type="protein sequence ID" value="SRP12264"/>
    <property type="gene ID" value="WBGene00259906"/>
</dbReference>
<dbReference type="GO" id="GO:0000981">
    <property type="term" value="F:DNA-binding transcription factor activity, RNA polymerase II-specific"/>
    <property type="evidence" value="ECO:0007669"/>
    <property type="project" value="TreeGrafter"/>
</dbReference>
<reference evidence="11" key="2">
    <citation type="submission" date="2020-12" db="UniProtKB">
        <authorList>
            <consortium name="WormBaseParasite"/>
        </authorList>
    </citation>
    <scope>IDENTIFICATION</scope>
</reference>
<evidence type="ECO:0000256" key="3">
    <source>
        <dbReference type="ARBA" id="ARBA00023125"/>
    </source>
</evidence>
<evidence type="ECO:0000313" key="9">
    <source>
        <dbReference type="EMBL" id="CEF65036.1"/>
    </source>
</evidence>
<reference evidence="9 10" key="1">
    <citation type="submission" date="2014-09" db="EMBL/GenBank/DDBJ databases">
        <authorList>
            <person name="Martin A.A."/>
        </authorList>
    </citation>
    <scope>NUCLEOTIDE SEQUENCE</scope>
    <source>
        <strain evidence="10">ED321</strain>
        <strain evidence="9">ED321 Heterogonic</strain>
    </source>
</reference>
<evidence type="ECO:0000256" key="2">
    <source>
        <dbReference type="ARBA" id="ARBA00023015"/>
    </source>
</evidence>
<dbReference type="CDD" id="cd14689">
    <property type="entry name" value="bZIP_CREB3"/>
    <property type="match status" value="1"/>
</dbReference>
<gene>
    <name evidence="9 11 12" type="ORF">SRAE_1000328900</name>
</gene>
<evidence type="ECO:0000256" key="4">
    <source>
        <dbReference type="ARBA" id="ARBA00023163"/>
    </source>
</evidence>
<comment type="subcellular location">
    <subcellularLocation>
        <location evidence="1">Endoplasmic reticulum membrane</location>
        <topology evidence="1">Single-pass type II membrane protein</topology>
    </subcellularLocation>
</comment>
<dbReference type="GO" id="GO:0005789">
    <property type="term" value="C:endoplasmic reticulum membrane"/>
    <property type="evidence" value="ECO:0007669"/>
    <property type="project" value="UniProtKB-SubCell"/>
</dbReference>
<dbReference type="SUPFAM" id="SSF57959">
    <property type="entry name" value="Leucine zipper domain"/>
    <property type="match status" value="1"/>
</dbReference>
<keyword evidence="2" id="KW-0805">Transcription regulation</keyword>
<keyword evidence="10" id="KW-1185">Reference proteome</keyword>
<evidence type="ECO:0000256" key="5">
    <source>
        <dbReference type="ARBA" id="ARBA00023242"/>
    </source>
</evidence>
<sequence>MDVSDERINFNDQCSPSEVEDNNESYNLNGEISSTFSVINNEIYNDHYVNHMYTNLPEDDFIVNSFENFEEGSLFNCHSFFSNSNTLSDSGVCSPSMDINLIPLPIEYEEKNLPYYLNQPNIEILSSNNISTLYDTPKNDDDKNYDNHRNVTIKLNKSKKNRNVGSNLKKNVEIIDTTSESHIFALGKGNKRINKLKNESRKCIDYSEENIEDAKKLPILSNLSNHRNGSSSKFPPLILTEEEKKLCLKEGVHFPEYYPLTKNEEKELKRIRRKIRNKKSAQESRKRKQDYIKALEEKVCKCEYENKHLKYRLECSSNENKNIIVQLRKLQSEINKDTIDGSNLSTSLVITFLSVYFLVNHFFLSLSKNSKISQNGNICEQIHFTGSKLFLGSVLNNNVRFSQPLVDFDYPRRCVVGTKTSKYHNKMSRERLSYQLKNINDKNNLLIVDLSRSGLLSLPNEINKVSHQIKHLILDGNYLNEYSFNNHYFPRLESLSLNSNNIKNVGVFLQIMRRQTPNLTFISLIENPGWPHPITYLKNIHLYKKYCKIIINFFPKLLFLDSLKVCK</sequence>
<evidence type="ECO:0000313" key="10">
    <source>
        <dbReference type="Proteomes" id="UP000035682"/>
    </source>
</evidence>
<feature type="coiled-coil region" evidence="6">
    <location>
        <begin position="261"/>
        <end position="333"/>
    </location>
</feature>
<dbReference type="PANTHER" id="PTHR45996">
    <property type="entry name" value="AGAP001464-PB"/>
    <property type="match status" value="1"/>
</dbReference>
<keyword evidence="6" id="KW-0175">Coiled coil</keyword>
<dbReference type="Pfam" id="PF00170">
    <property type="entry name" value="bZIP_1"/>
    <property type="match status" value="1"/>
</dbReference>
<dbReference type="WBParaSite" id="SRAE_1000328900.1">
    <property type="protein sequence ID" value="SRAE_1000328900.1"/>
    <property type="gene ID" value="WBGene00259906"/>
</dbReference>
<dbReference type="PROSITE" id="PS00036">
    <property type="entry name" value="BZIP_BASIC"/>
    <property type="match status" value="1"/>
</dbReference>
<dbReference type="EMBL" id="LN609528">
    <property type="protein sequence ID" value="CEF65036.1"/>
    <property type="molecule type" value="Genomic_DNA"/>
</dbReference>
<feature type="domain" description="BZIP" evidence="8">
    <location>
        <begin position="267"/>
        <end position="330"/>
    </location>
</feature>
<dbReference type="PROSITE" id="PS50217">
    <property type="entry name" value="BZIP"/>
    <property type="match status" value="1"/>
</dbReference>
<feature type="region of interest" description="Disordered" evidence="7">
    <location>
        <begin position="1"/>
        <end position="22"/>
    </location>
</feature>
<dbReference type="Proteomes" id="UP000035682">
    <property type="component" value="Unplaced"/>
</dbReference>
<organism evidence="9">
    <name type="scientific">Strongyloides ratti</name>
    <name type="common">Parasitic roundworm</name>
    <dbReference type="NCBI Taxonomy" id="34506"/>
    <lineage>
        <taxon>Eukaryota</taxon>
        <taxon>Metazoa</taxon>
        <taxon>Ecdysozoa</taxon>
        <taxon>Nematoda</taxon>
        <taxon>Chromadorea</taxon>
        <taxon>Rhabditida</taxon>
        <taxon>Tylenchina</taxon>
        <taxon>Panagrolaimomorpha</taxon>
        <taxon>Strongyloidoidea</taxon>
        <taxon>Strongyloididae</taxon>
        <taxon>Strongyloides</taxon>
    </lineage>
</organism>
<protein>
    <submittedName>
        <fullName evidence="9">Basic-leucine zipper domain and Transcription factor, Skn-1-like, DNA-binding domain-containing protein</fullName>
    </submittedName>
</protein>
<dbReference type="RefSeq" id="XP_024504237.1">
    <property type="nucleotide sequence ID" value="XM_024650461.1"/>
</dbReference>
<name>A0A090L5F5_STRRB</name>
<evidence type="ECO:0000256" key="1">
    <source>
        <dbReference type="ARBA" id="ARBA00004648"/>
    </source>
</evidence>
<evidence type="ECO:0000313" key="12">
    <source>
        <dbReference type="WormBase" id="SRAE_1000328900"/>
    </source>
</evidence>
<dbReference type="InterPro" id="IPR051381">
    <property type="entry name" value="CREB_ATF_subfamily"/>
</dbReference>
<evidence type="ECO:0000256" key="7">
    <source>
        <dbReference type="SAM" id="MobiDB-lite"/>
    </source>
</evidence>
<evidence type="ECO:0000259" key="8">
    <source>
        <dbReference type="PROSITE" id="PS50217"/>
    </source>
</evidence>
<dbReference type="GO" id="GO:0000978">
    <property type="term" value="F:RNA polymerase II cis-regulatory region sequence-specific DNA binding"/>
    <property type="evidence" value="ECO:0007669"/>
    <property type="project" value="TreeGrafter"/>
</dbReference>
<dbReference type="Gene3D" id="3.80.10.10">
    <property type="entry name" value="Ribonuclease Inhibitor"/>
    <property type="match status" value="1"/>
</dbReference>
<dbReference type="AlphaFoldDB" id="A0A090L5F5"/>
<dbReference type="GeneID" id="36377401"/>
<accession>A0A090L5F5</accession>
<dbReference type="PANTHER" id="PTHR45996:SF3">
    <property type="entry name" value="CREB-H TRANSCRIPTION FACTOR HOMOLOG LET-607"/>
    <property type="match status" value="1"/>
</dbReference>
<dbReference type="STRING" id="34506.A0A090L5F5"/>
<evidence type="ECO:0000256" key="6">
    <source>
        <dbReference type="SAM" id="Coils"/>
    </source>
</evidence>
<keyword evidence="5" id="KW-0539">Nucleus</keyword>
<dbReference type="SMART" id="SM00338">
    <property type="entry name" value="BRLZ"/>
    <property type="match status" value="1"/>
</dbReference>
<keyword evidence="3 9" id="KW-0238">DNA-binding</keyword>
<dbReference type="SUPFAM" id="SSF52058">
    <property type="entry name" value="L domain-like"/>
    <property type="match status" value="1"/>
</dbReference>
<dbReference type="GO" id="GO:0005634">
    <property type="term" value="C:nucleus"/>
    <property type="evidence" value="ECO:0007669"/>
    <property type="project" value="TreeGrafter"/>
</dbReference>
<evidence type="ECO:0000313" key="11">
    <source>
        <dbReference type="WBParaSite" id="SRAE_1000328900.1"/>
    </source>
</evidence>
<proteinExistence type="predicted"/>
<dbReference type="Gene3D" id="1.20.5.170">
    <property type="match status" value="1"/>
</dbReference>
<keyword evidence="4" id="KW-0804">Transcription</keyword>
<dbReference type="InterPro" id="IPR032675">
    <property type="entry name" value="LRR_dom_sf"/>
</dbReference>